<evidence type="ECO:0000256" key="6">
    <source>
        <dbReference type="ARBA" id="ARBA00023136"/>
    </source>
</evidence>
<organism evidence="10 11">
    <name type="scientific">Plakobranchus ocellatus</name>
    <dbReference type="NCBI Taxonomy" id="259542"/>
    <lineage>
        <taxon>Eukaryota</taxon>
        <taxon>Metazoa</taxon>
        <taxon>Spiralia</taxon>
        <taxon>Lophotrochozoa</taxon>
        <taxon>Mollusca</taxon>
        <taxon>Gastropoda</taxon>
        <taxon>Heterobranchia</taxon>
        <taxon>Euthyneura</taxon>
        <taxon>Panpulmonata</taxon>
        <taxon>Sacoglossa</taxon>
        <taxon>Placobranchoidea</taxon>
        <taxon>Plakobranchidae</taxon>
        <taxon>Plakobranchus</taxon>
    </lineage>
</organism>
<feature type="transmembrane region" description="Helical" evidence="8">
    <location>
        <begin position="123"/>
        <end position="140"/>
    </location>
</feature>
<feature type="transmembrane region" description="Helical" evidence="8">
    <location>
        <begin position="237"/>
        <end position="257"/>
    </location>
</feature>
<evidence type="ECO:0000313" key="11">
    <source>
        <dbReference type="Proteomes" id="UP000735302"/>
    </source>
</evidence>
<accession>A0AAV4A5B1</accession>
<dbReference type="PANTHER" id="PTHR23511">
    <property type="entry name" value="SYNAPTIC VESICLE GLYCOPROTEIN 2"/>
    <property type="match status" value="1"/>
</dbReference>
<evidence type="ECO:0000256" key="7">
    <source>
        <dbReference type="SAM" id="MobiDB-lite"/>
    </source>
</evidence>
<reference evidence="10 11" key="1">
    <citation type="journal article" date="2021" name="Elife">
        <title>Chloroplast acquisition without the gene transfer in kleptoplastic sea slugs, Plakobranchus ocellatus.</title>
        <authorList>
            <person name="Maeda T."/>
            <person name="Takahashi S."/>
            <person name="Yoshida T."/>
            <person name="Shimamura S."/>
            <person name="Takaki Y."/>
            <person name="Nagai Y."/>
            <person name="Toyoda A."/>
            <person name="Suzuki Y."/>
            <person name="Arimoto A."/>
            <person name="Ishii H."/>
            <person name="Satoh N."/>
            <person name="Nishiyama T."/>
            <person name="Hasebe M."/>
            <person name="Maruyama T."/>
            <person name="Minagawa J."/>
            <person name="Obokata J."/>
            <person name="Shigenobu S."/>
        </authorList>
    </citation>
    <scope>NUCLEOTIDE SEQUENCE [LARGE SCALE GENOMIC DNA]</scope>
</reference>
<evidence type="ECO:0000256" key="8">
    <source>
        <dbReference type="SAM" id="Phobius"/>
    </source>
</evidence>
<sequence>MAVDSLLKTPNGNNYNATSNTIDSSCSNDDRESGAGKSKHSRTENPDGKTDCGDCVMLVSDKKGNVKYSIQESIDASGLGWFQVKLSIVAGFTWMADSMEIMLLSILGPVLSCDWFLASWEQALLTTMVMTGMMLGSSYWGSLTDKYGRKTALTLATVLIGYFGFLSAFSPMYIWMIICRFLVGCCLAALPQTAVLYSEFLPTKARPAGLLFLGIFWALGAAFEVILAMLVMPTLGWRYLMAFSAAPVMLFPIFNPWMPESARFYMTCGRYHEAEAMLKMVAKDNKKPMLEGTLSTDDIKPVERGRVRDMLKPPHRTLSCSDILKDEKTFCFVECRAFTDEDYKDLIVTAFADLPGSDILKDEKTFCFVECRAFTEEDYKDLIVTAFADLPGLLVAFVFLQFFGRKSSMAISNFLAATCLLISNICMTRLYLTGFLFVARAMIAGGYQVLFIYTTESYPTNIRAVGMGVTSAAAKLGSLITPFIAQVLSGYSASLTFSLYGVMALLATVVALVLPFDTRGRAMVDVTH</sequence>
<keyword evidence="6 8" id="KW-0472">Membrane</keyword>
<feature type="compositionally biased region" description="Polar residues" evidence="7">
    <location>
        <begin position="8"/>
        <end position="27"/>
    </location>
</feature>
<dbReference type="Gene3D" id="1.20.1250.20">
    <property type="entry name" value="MFS general substrate transporter like domains"/>
    <property type="match status" value="2"/>
</dbReference>
<evidence type="ECO:0000256" key="1">
    <source>
        <dbReference type="ARBA" id="ARBA00004141"/>
    </source>
</evidence>
<keyword evidence="3" id="KW-0813">Transport</keyword>
<keyword evidence="5 8" id="KW-1133">Transmembrane helix</keyword>
<dbReference type="AlphaFoldDB" id="A0AAV4A5B1"/>
<dbReference type="GO" id="GO:0016020">
    <property type="term" value="C:membrane"/>
    <property type="evidence" value="ECO:0007669"/>
    <property type="project" value="UniProtKB-SubCell"/>
</dbReference>
<feature type="transmembrane region" description="Helical" evidence="8">
    <location>
        <begin position="175"/>
        <end position="197"/>
    </location>
</feature>
<comment type="subcellular location">
    <subcellularLocation>
        <location evidence="1">Membrane</location>
        <topology evidence="1">Multi-pass membrane protein</topology>
    </subcellularLocation>
</comment>
<dbReference type="Proteomes" id="UP000735302">
    <property type="component" value="Unassembled WGS sequence"/>
</dbReference>
<feature type="transmembrane region" description="Helical" evidence="8">
    <location>
        <begin position="152"/>
        <end position="169"/>
    </location>
</feature>
<keyword evidence="11" id="KW-1185">Reference proteome</keyword>
<proteinExistence type="inferred from homology"/>
<gene>
    <name evidence="10" type="ORF">PoB_002894200</name>
</gene>
<feature type="transmembrane region" description="Helical" evidence="8">
    <location>
        <begin position="382"/>
        <end position="403"/>
    </location>
</feature>
<dbReference type="PROSITE" id="PS50850">
    <property type="entry name" value="MFS"/>
    <property type="match status" value="1"/>
</dbReference>
<dbReference type="InterPro" id="IPR020846">
    <property type="entry name" value="MFS_dom"/>
</dbReference>
<dbReference type="SUPFAM" id="SSF103473">
    <property type="entry name" value="MFS general substrate transporter"/>
    <property type="match status" value="2"/>
</dbReference>
<evidence type="ECO:0000259" key="9">
    <source>
        <dbReference type="PROSITE" id="PS50850"/>
    </source>
</evidence>
<dbReference type="EMBL" id="BLXT01003580">
    <property type="protein sequence ID" value="GFO02437.1"/>
    <property type="molecule type" value="Genomic_DNA"/>
</dbReference>
<name>A0AAV4A5B1_9GAST</name>
<dbReference type="Pfam" id="PF00083">
    <property type="entry name" value="Sugar_tr"/>
    <property type="match status" value="2"/>
</dbReference>
<dbReference type="InterPro" id="IPR005828">
    <property type="entry name" value="MFS_sugar_transport-like"/>
</dbReference>
<feature type="transmembrane region" description="Helical" evidence="8">
    <location>
        <begin position="497"/>
        <end position="516"/>
    </location>
</feature>
<feature type="region of interest" description="Disordered" evidence="7">
    <location>
        <begin position="1"/>
        <end position="48"/>
    </location>
</feature>
<comment type="caution">
    <text evidence="10">The sequence shown here is derived from an EMBL/GenBank/DDBJ whole genome shotgun (WGS) entry which is preliminary data.</text>
</comment>
<evidence type="ECO:0000256" key="5">
    <source>
        <dbReference type="ARBA" id="ARBA00022989"/>
    </source>
</evidence>
<comment type="similarity">
    <text evidence="2">Belongs to the major facilitator superfamily.</text>
</comment>
<evidence type="ECO:0000256" key="2">
    <source>
        <dbReference type="ARBA" id="ARBA00008335"/>
    </source>
</evidence>
<keyword evidence="4 8" id="KW-0812">Transmembrane</keyword>
<protein>
    <submittedName>
        <fullName evidence="10">Synaptic vesicle 2-related protein</fullName>
    </submittedName>
</protein>
<evidence type="ECO:0000256" key="4">
    <source>
        <dbReference type="ARBA" id="ARBA00022692"/>
    </source>
</evidence>
<feature type="transmembrane region" description="Helical" evidence="8">
    <location>
        <begin position="465"/>
        <end position="485"/>
    </location>
</feature>
<feature type="transmembrane region" description="Helical" evidence="8">
    <location>
        <begin position="209"/>
        <end position="231"/>
    </location>
</feature>
<dbReference type="PANTHER" id="PTHR23511:SF5">
    <property type="entry name" value="MAJOR FACILITATOR-TYPE TRANSPORTER HXNZ-RELATED"/>
    <property type="match status" value="1"/>
</dbReference>
<feature type="domain" description="Major facilitator superfamily (MFS) profile" evidence="9">
    <location>
        <begin position="86"/>
        <end position="519"/>
    </location>
</feature>
<dbReference type="InterPro" id="IPR036259">
    <property type="entry name" value="MFS_trans_sf"/>
</dbReference>
<feature type="transmembrane region" description="Helical" evidence="8">
    <location>
        <begin position="434"/>
        <end position="453"/>
    </location>
</feature>
<evidence type="ECO:0000256" key="3">
    <source>
        <dbReference type="ARBA" id="ARBA00022448"/>
    </source>
</evidence>
<dbReference type="GO" id="GO:0022857">
    <property type="term" value="F:transmembrane transporter activity"/>
    <property type="evidence" value="ECO:0007669"/>
    <property type="project" value="InterPro"/>
</dbReference>
<evidence type="ECO:0000313" key="10">
    <source>
        <dbReference type="EMBL" id="GFO02437.1"/>
    </source>
</evidence>